<comment type="similarity">
    <text evidence="1">Belongs to the BolA/IbaG family.</text>
</comment>
<dbReference type="Gene3D" id="3.10.20.90">
    <property type="entry name" value="Phosphatidylinositol 3-kinase Catalytic Subunit, Chain A, domain 1"/>
    <property type="match status" value="1"/>
</dbReference>
<dbReference type="GO" id="GO:0051604">
    <property type="term" value="P:protein maturation"/>
    <property type="evidence" value="ECO:0007669"/>
    <property type="project" value="InterPro"/>
</dbReference>
<sequence>MAAADETAELGGTGSTMSIDKRLEEKLRSNLKIDHFDIVDTSGNCGSSFAITVVSPDFAKRMTLARHKMVNQILADEIKALHAFSQKTLTPEQWAAEKGKK</sequence>
<protein>
    <submittedName>
        <fullName evidence="2">Bola protein</fullName>
    </submittedName>
</protein>
<dbReference type="EMBL" id="NBSH01000004">
    <property type="protein sequence ID" value="ORX38370.1"/>
    <property type="molecule type" value="Genomic_DNA"/>
</dbReference>
<evidence type="ECO:0000313" key="2">
    <source>
        <dbReference type="EMBL" id="ORX38370.1"/>
    </source>
</evidence>
<evidence type="ECO:0000256" key="1">
    <source>
        <dbReference type="RuleBase" id="RU003860"/>
    </source>
</evidence>
<dbReference type="RefSeq" id="XP_021872292.1">
    <property type="nucleotide sequence ID" value="XM_022015302.1"/>
</dbReference>
<dbReference type="GO" id="GO:0005634">
    <property type="term" value="C:nucleus"/>
    <property type="evidence" value="ECO:0007669"/>
    <property type="project" value="TreeGrafter"/>
</dbReference>
<gene>
    <name evidence="2" type="ORF">BD324DRAFT_620599</name>
</gene>
<proteinExistence type="inferred from homology"/>
<dbReference type="InParanoid" id="A0A1Y1UJX7"/>
<dbReference type="STRING" id="4999.A0A1Y1UJX7"/>
<dbReference type="InterPro" id="IPR036065">
    <property type="entry name" value="BolA-like_sf"/>
</dbReference>
<dbReference type="GeneID" id="33557110"/>
<dbReference type="PANTHER" id="PTHR12735">
    <property type="entry name" value="BOLA-LIKE PROTEIN-RELATED"/>
    <property type="match status" value="1"/>
</dbReference>
<name>A0A1Y1UJX7_9TREE</name>
<dbReference type="PANTHER" id="PTHR12735:SF27">
    <property type="entry name" value="BOLA-LIKE PROTEIN 2"/>
    <property type="match status" value="1"/>
</dbReference>
<dbReference type="InterPro" id="IPR002634">
    <property type="entry name" value="BolA"/>
</dbReference>
<reference evidence="2 3" key="1">
    <citation type="submission" date="2017-03" db="EMBL/GenBank/DDBJ databases">
        <title>Widespread Adenine N6-methylation of Active Genes in Fungi.</title>
        <authorList>
            <consortium name="DOE Joint Genome Institute"/>
            <person name="Mondo S.J."/>
            <person name="Dannebaum R.O."/>
            <person name="Kuo R.C."/>
            <person name="Louie K.B."/>
            <person name="Bewick A.J."/>
            <person name="Labutti K."/>
            <person name="Haridas S."/>
            <person name="Kuo A."/>
            <person name="Salamov A."/>
            <person name="Ahrendt S.R."/>
            <person name="Lau R."/>
            <person name="Bowen B.P."/>
            <person name="Lipzen A."/>
            <person name="Sullivan W."/>
            <person name="Andreopoulos W.B."/>
            <person name="Clum A."/>
            <person name="Lindquist E."/>
            <person name="Daum C."/>
            <person name="Northen T.R."/>
            <person name="Ramamoorthy G."/>
            <person name="Schmitz R.J."/>
            <person name="Gryganskyi A."/>
            <person name="Culley D."/>
            <person name="Magnuson J."/>
            <person name="James T.Y."/>
            <person name="O'Malley M.A."/>
            <person name="Stajich J.E."/>
            <person name="Spatafora J.W."/>
            <person name="Visel A."/>
            <person name="Grigoriev I.V."/>
        </authorList>
    </citation>
    <scope>NUCLEOTIDE SEQUENCE [LARGE SCALE GENOMIC DNA]</scope>
    <source>
        <strain evidence="2 3">NRRL Y-17943</strain>
    </source>
</reference>
<dbReference type="GO" id="GO:0005829">
    <property type="term" value="C:cytosol"/>
    <property type="evidence" value="ECO:0007669"/>
    <property type="project" value="TreeGrafter"/>
</dbReference>
<dbReference type="SUPFAM" id="SSF82657">
    <property type="entry name" value="BolA-like"/>
    <property type="match status" value="1"/>
</dbReference>
<dbReference type="OrthoDB" id="4983at2759"/>
<evidence type="ECO:0000313" key="3">
    <source>
        <dbReference type="Proteomes" id="UP000193218"/>
    </source>
</evidence>
<dbReference type="Pfam" id="PF01722">
    <property type="entry name" value="BolA"/>
    <property type="match status" value="1"/>
</dbReference>
<keyword evidence="3" id="KW-1185">Reference proteome</keyword>
<organism evidence="2 3">
    <name type="scientific">Kockovaella imperatae</name>
    <dbReference type="NCBI Taxonomy" id="4999"/>
    <lineage>
        <taxon>Eukaryota</taxon>
        <taxon>Fungi</taxon>
        <taxon>Dikarya</taxon>
        <taxon>Basidiomycota</taxon>
        <taxon>Agaricomycotina</taxon>
        <taxon>Tremellomycetes</taxon>
        <taxon>Tremellales</taxon>
        <taxon>Cuniculitremaceae</taxon>
        <taxon>Kockovaella</taxon>
    </lineage>
</organism>
<comment type="caution">
    <text evidence="2">The sequence shown here is derived from an EMBL/GenBank/DDBJ whole genome shotgun (WGS) entry which is preliminary data.</text>
</comment>
<dbReference type="Proteomes" id="UP000193218">
    <property type="component" value="Unassembled WGS sequence"/>
</dbReference>
<dbReference type="FunCoup" id="A0A1Y1UJX7">
    <property type="interactions" value="281"/>
</dbReference>
<dbReference type="PIRSF" id="PIRSF003113">
    <property type="entry name" value="BolA"/>
    <property type="match status" value="1"/>
</dbReference>
<dbReference type="GO" id="GO:0051537">
    <property type="term" value="F:2 iron, 2 sulfur cluster binding"/>
    <property type="evidence" value="ECO:0007669"/>
    <property type="project" value="InterPro"/>
</dbReference>
<dbReference type="AlphaFoldDB" id="A0A1Y1UJX7"/>
<dbReference type="InterPro" id="IPR045115">
    <property type="entry name" value="BOL2"/>
</dbReference>
<dbReference type="GO" id="GO:0006879">
    <property type="term" value="P:intracellular iron ion homeostasis"/>
    <property type="evidence" value="ECO:0007669"/>
    <property type="project" value="InterPro"/>
</dbReference>
<accession>A0A1Y1UJX7</accession>